<accession>A0ACB8AU99</accession>
<protein>
    <submittedName>
        <fullName evidence="1">Uncharacterized protein</fullName>
    </submittedName>
</protein>
<name>A0ACB8AU99_9AGAM</name>
<keyword evidence="2" id="KW-1185">Reference proteome</keyword>
<comment type="caution">
    <text evidence="1">The sequence shown here is derived from an EMBL/GenBank/DDBJ whole genome shotgun (WGS) entry which is preliminary data.</text>
</comment>
<evidence type="ECO:0000313" key="1">
    <source>
        <dbReference type="EMBL" id="KAH7916991.1"/>
    </source>
</evidence>
<reference evidence="1" key="1">
    <citation type="journal article" date="2021" name="New Phytol.">
        <title>Evolutionary innovations through gain and loss of genes in the ectomycorrhizal Boletales.</title>
        <authorList>
            <person name="Wu G."/>
            <person name="Miyauchi S."/>
            <person name="Morin E."/>
            <person name="Kuo A."/>
            <person name="Drula E."/>
            <person name="Varga T."/>
            <person name="Kohler A."/>
            <person name="Feng B."/>
            <person name="Cao Y."/>
            <person name="Lipzen A."/>
            <person name="Daum C."/>
            <person name="Hundley H."/>
            <person name="Pangilinan J."/>
            <person name="Johnson J."/>
            <person name="Barry K."/>
            <person name="LaButti K."/>
            <person name="Ng V."/>
            <person name="Ahrendt S."/>
            <person name="Min B."/>
            <person name="Choi I.G."/>
            <person name="Park H."/>
            <person name="Plett J.M."/>
            <person name="Magnuson J."/>
            <person name="Spatafora J.W."/>
            <person name="Nagy L.G."/>
            <person name="Henrissat B."/>
            <person name="Grigoriev I.V."/>
            <person name="Yang Z.L."/>
            <person name="Xu J."/>
            <person name="Martin F.M."/>
        </authorList>
    </citation>
    <scope>NUCLEOTIDE SEQUENCE</scope>
    <source>
        <strain evidence="1">KUC20120723A-06</strain>
    </source>
</reference>
<dbReference type="Proteomes" id="UP000790709">
    <property type="component" value="Unassembled WGS sequence"/>
</dbReference>
<evidence type="ECO:0000313" key="2">
    <source>
        <dbReference type="Proteomes" id="UP000790709"/>
    </source>
</evidence>
<proteinExistence type="predicted"/>
<dbReference type="EMBL" id="MU267375">
    <property type="protein sequence ID" value="KAH7916991.1"/>
    <property type="molecule type" value="Genomic_DNA"/>
</dbReference>
<organism evidence="1 2">
    <name type="scientific">Leucogyrophana mollusca</name>
    <dbReference type="NCBI Taxonomy" id="85980"/>
    <lineage>
        <taxon>Eukaryota</taxon>
        <taxon>Fungi</taxon>
        <taxon>Dikarya</taxon>
        <taxon>Basidiomycota</taxon>
        <taxon>Agaricomycotina</taxon>
        <taxon>Agaricomycetes</taxon>
        <taxon>Agaricomycetidae</taxon>
        <taxon>Boletales</taxon>
        <taxon>Boletales incertae sedis</taxon>
        <taxon>Leucogyrophana</taxon>
    </lineage>
</organism>
<gene>
    <name evidence="1" type="ORF">BV22DRAFT_1135806</name>
</gene>
<sequence>MSLGLHYFTDDALPRPRSSCLGWTDELVRVADALVDLGPLPARPPDPDAHAVENSMEVDEGDGV</sequence>